<reference evidence="9 10" key="1">
    <citation type="submission" date="2020-08" db="EMBL/GenBank/DDBJ databases">
        <title>Plant Genome Project.</title>
        <authorList>
            <person name="Zhang R.-G."/>
        </authorList>
    </citation>
    <scope>NUCLEOTIDE SEQUENCE [LARGE SCALE GENOMIC DNA]</scope>
    <source>
        <strain evidence="9">WSP0</strain>
        <tissue evidence="9">Leaf</tissue>
    </source>
</reference>
<keyword evidence="8" id="KW-1133">Transmembrane helix</keyword>
<dbReference type="Proteomes" id="UP000823749">
    <property type="component" value="Chromosome 6"/>
</dbReference>
<dbReference type="EMBL" id="JACTNZ010000006">
    <property type="protein sequence ID" value="KAG5545323.1"/>
    <property type="molecule type" value="Genomic_DNA"/>
</dbReference>
<evidence type="ECO:0000256" key="6">
    <source>
        <dbReference type="ARBA" id="ARBA00023065"/>
    </source>
</evidence>
<keyword evidence="8" id="KW-0812">Transmembrane</keyword>
<organism evidence="9 10">
    <name type="scientific">Rhododendron griersonianum</name>
    <dbReference type="NCBI Taxonomy" id="479676"/>
    <lineage>
        <taxon>Eukaryota</taxon>
        <taxon>Viridiplantae</taxon>
        <taxon>Streptophyta</taxon>
        <taxon>Embryophyta</taxon>
        <taxon>Tracheophyta</taxon>
        <taxon>Spermatophyta</taxon>
        <taxon>Magnoliopsida</taxon>
        <taxon>eudicotyledons</taxon>
        <taxon>Gunneridae</taxon>
        <taxon>Pentapetalae</taxon>
        <taxon>asterids</taxon>
        <taxon>Ericales</taxon>
        <taxon>Ericaceae</taxon>
        <taxon>Ericoideae</taxon>
        <taxon>Rhodoreae</taxon>
        <taxon>Rhododendron</taxon>
    </lineage>
</organism>
<evidence type="ECO:0000313" key="10">
    <source>
        <dbReference type="Proteomes" id="UP000823749"/>
    </source>
</evidence>
<keyword evidence="5" id="KW-0106">Calcium</keyword>
<evidence type="ECO:0000256" key="8">
    <source>
        <dbReference type="SAM" id="Phobius"/>
    </source>
</evidence>
<keyword evidence="10" id="KW-1185">Reference proteome</keyword>
<evidence type="ECO:0000256" key="7">
    <source>
        <dbReference type="ARBA" id="ARBA00023303"/>
    </source>
</evidence>
<accession>A0AAV6JYT9</accession>
<keyword evidence="3" id="KW-0107">Calcium channel</keyword>
<evidence type="ECO:0000256" key="4">
    <source>
        <dbReference type="ARBA" id="ARBA00022737"/>
    </source>
</evidence>
<sequence length="240" mass="27783">MEKALLGGESSGGLKSTFSSWRDESAHFLRRSDAISYGSLYQKAAALVDLAEDGVGLPEQILDQSSYETAAKLYFIYVRLDFLWALNYFALIVLNFFEKPMWCHKYSEDSCSNREYYFLGELPYLTGVESLVYEGVTVIILVLHTFFPISYEGFRIYWKSPLNKLKLGRRKLNGKWKRGSYSLIPPGRTLIPLGRRSPNQRFTIEELPALHFYAFSLYSYNRLSYDRFNKLPAQPWPLTV</sequence>
<proteinExistence type="predicted"/>
<name>A0AAV6JYT9_9ERIC</name>
<evidence type="ECO:0000256" key="2">
    <source>
        <dbReference type="ARBA" id="ARBA00022568"/>
    </source>
</evidence>
<evidence type="ECO:0000256" key="1">
    <source>
        <dbReference type="ARBA" id="ARBA00022448"/>
    </source>
</evidence>
<keyword evidence="8" id="KW-0472">Membrane</keyword>
<dbReference type="AlphaFoldDB" id="A0AAV6JYT9"/>
<feature type="transmembrane region" description="Helical" evidence="8">
    <location>
        <begin position="131"/>
        <end position="151"/>
    </location>
</feature>
<dbReference type="GO" id="GO:0005245">
    <property type="term" value="F:voltage-gated calcium channel activity"/>
    <property type="evidence" value="ECO:0007669"/>
    <property type="project" value="InterPro"/>
</dbReference>
<dbReference type="GO" id="GO:0000325">
    <property type="term" value="C:plant-type vacuole"/>
    <property type="evidence" value="ECO:0007669"/>
    <property type="project" value="TreeGrafter"/>
</dbReference>
<dbReference type="PANTHER" id="PTHR46988:SF2">
    <property type="entry name" value="TWO PORE CALCIUM CHANNEL PROTEIN 1"/>
    <property type="match status" value="1"/>
</dbReference>
<keyword evidence="6" id="KW-0406">Ion transport</keyword>
<keyword evidence="7" id="KW-0407">Ion channel</keyword>
<comment type="caution">
    <text evidence="9">The sequence shown here is derived from an EMBL/GenBank/DDBJ whole genome shotgun (WGS) entry which is preliminary data.</text>
</comment>
<evidence type="ECO:0000256" key="3">
    <source>
        <dbReference type="ARBA" id="ARBA00022673"/>
    </source>
</evidence>
<evidence type="ECO:0000256" key="5">
    <source>
        <dbReference type="ARBA" id="ARBA00022837"/>
    </source>
</evidence>
<evidence type="ECO:0000313" key="9">
    <source>
        <dbReference type="EMBL" id="KAG5545323.1"/>
    </source>
</evidence>
<keyword evidence="1" id="KW-0813">Transport</keyword>
<feature type="transmembrane region" description="Helical" evidence="8">
    <location>
        <begin position="74"/>
        <end position="97"/>
    </location>
</feature>
<dbReference type="PANTHER" id="PTHR46988">
    <property type="entry name" value="TWO PORE CALCIUM CHANNEL PROTEIN 1"/>
    <property type="match status" value="1"/>
</dbReference>
<dbReference type="GO" id="GO:0005774">
    <property type="term" value="C:vacuolar membrane"/>
    <property type="evidence" value="ECO:0007669"/>
    <property type="project" value="TreeGrafter"/>
</dbReference>
<protein>
    <submittedName>
        <fullName evidence="9">Uncharacterized protein</fullName>
    </submittedName>
</protein>
<dbReference type="InterPro" id="IPR044581">
    <property type="entry name" value="TPC1_plant"/>
</dbReference>
<keyword evidence="4" id="KW-0677">Repeat</keyword>
<keyword evidence="2" id="KW-0109">Calcium transport</keyword>
<gene>
    <name evidence="9" type="ORF">RHGRI_017699</name>
</gene>